<gene>
    <name evidence="3" type="ORF">DRF65_11055</name>
</gene>
<keyword evidence="1" id="KW-1133">Transmembrane helix</keyword>
<sequence>MISKENFETVCEDGVKLNGILIIPETPKAVIQFNCGTGTKKEVYLAFLNYLAESGYLCCLWDYRGSGNSSTENLGECDFTFSDYGTKDMPAIKKYLNEKFPDLPFLIVAHSAGGQQVGFMDDLDDIKGVINFAVSSGYYPNMPFKYRIKAYLYFYIFTPLSVLIAGYVKAKQFGLMENLPKKVVYEWRDWLEKENYFFDKNFYGKTVPIGHFKNFKFPIHTYWTTDDTISNEKNTKLFWNNIRSEKEISYTRLTPKEFGLKKIDHFGFFRKIMKDKLWYDVVTRLNKLIK</sequence>
<keyword evidence="4" id="KW-1185">Reference proteome</keyword>
<dbReference type="EMBL" id="QNVT01000009">
    <property type="protein sequence ID" value="REC62244.1"/>
    <property type="molecule type" value="Genomic_DNA"/>
</dbReference>
<evidence type="ECO:0000256" key="1">
    <source>
        <dbReference type="SAM" id="Phobius"/>
    </source>
</evidence>
<dbReference type="AlphaFoldDB" id="A0A3D9C924"/>
<dbReference type="Pfam" id="PF12146">
    <property type="entry name" value="Hydrolase_4"/>
    <property type="match status" value="1"/>
</dbReference>
<dbReference type="InterPro" id="IPR022742">
    <property type="entry name" value="Hydrolase_4"/>
</dbReference>
<evidence type="ECO:0000259" key="2">
    <source>
        <dbReference type="Pfam" id="PF12146"/>
    </source>
</evidence>
<protein>
    <submittedName>
        <fullName evidence="3">Alpha/beta hydrolase</fullName>
    </submittedName>
</protein>
<keyword evidence="3" id="KW-0378">Hydrolase</keyword>
<feature type="domain" description="Serine aminopeptidase S33" evidence="2">
    <location>
        <begin position="26"/>
        <end position="116"/>
    </location>
</feature>
<comment type="caution">
    <text evidence="3">The sequence shown here is derived from an EMBL/GenBank/DDBJ whole genome shotgun (WGS) entry which is preliminary data.</text>
</comment>
<reference evidence="4" key="1">
    <citation type="submission" date="2018-06" db="EMBL/GenBank/DDBJ databases">
        <authorList>
            <person name="Lum Nde A."/>
            <person name="Hugo C."/>
        </authorList>
    </citation>
    <scope>NUCLEOTIDE SEQUENCE [LARGE SCALE GENOMIC DNA]</scope>
    <source>
        <strain evidence="4">1_F178</strain>
    </source>
</reference>
<dbReference type="Proteomes" id="UP000256686">
    <property type="component" value="Unassembled WGS sequence"/>
</dbReference>
<dbReference type="InterPro" id="IPR017208">
    <property type="entry name" value="UCP037442_abhydr"/>
</dbReference>
<dbReference type="Gene3D" id="3.40.50.1820">
    <property type="entry name" value="alpha/beta hydrolase"/>
    <property type="match status" value="1"/>
</dbReference>
<dbReference type="PIRSF" id="PIRSF037442">
    <property type="entry name" value="UCP037442_abhydr"/>
    <property type="match status" value="1"/>
</dbReference>
<evidence type="ECO:0000313" key="3">
    <source>
        <dbReference type="EMBL" id="REC62244.1"/>
    </source>
</evidence>
<name>A0A3D9C924_9FLAO</name>
<keyword evidence="1" id="KW-0812">Transmembrane</keyword>
<accession>A0A3D9C924</accession>
<organism evidence="3 4">
    <name type="scientific">Chryseobacterium pennae</name>
    <dbReference type="NCBI Taxonomy" id="2258962"/>
    <lineage>
        <taxon>Bacteria</taxon>
        <taxon>Pseudomonadati</taxon>
        <taxon>Bacteroidota</taxon>
        <taxon>Flavobacteriia</taxon>
        <taxon>Flavobacteriales</taxon>
        <taxon>Weeksellaceae</taxon>
        <taxon>Chryseobacterium group</taxon>
        <taxon>Chryseobacterium</taxon>
    </lineage>
</organism>
<dbReference type="RefSeq" id="WP_115970816.1">
    <property type="nucleotide sequence ID" value="NZ_QNVT01000009.1"/>
</dbReference>
<keyword evidence="1" id="KW-0472">Membrane</keyword>
<feature type="transmembrane region" description="Helical" evidence="1">
    <location>
        <begin position="150"/>
        <end position="168"/>
    </location>
</feature>
<dbReference type="GO" id="GO:0016787">
    <property type="term" value="F:hydrolase activity"/>
    <property type="evidence" value="ECO:0007669"/>
    <property type="project" value="UniProtKB-KW"/>
</dbReference>
<dbReference type="InterPro" id="IPR029058">
    <property type="entry name" value="AB_hydrolase_fold"/>
</dbReference>
<evidence type="ECO:0000313" key="4">
    <source>
        <dbReference type="Proteomes" id="UP000256686"/>
    </source>
</evidence>
<dbReference type="SUPFAM" id="SSF53474">
    <property type="entry name" value="alpha/beta-Hydrolases"/>
    <property type="match status" value="1"/>
</dbReference>
<proteinExistence type="predicted"/>